<gene>
    <name evidence="2" type="ORF">SCLAV_1871</name>
</gene>
<dbReference type="InterPro" id="IPR036412">
    <property type="entry name" value="HAD-like_sf"/>
</dbReference>
<dbReference type="GO" id="GO:0016791">
    <property type="term" value="F:phosphatase activity"/>
    <property type="evidence" value="ECO:0007669"/>
    <property type="project" value="TreeGrafter"/>
</dbReference>
<dbReference type="GO" id="GO:0005829">
    <property type="term" value="C:cytosol"/>
    <property type="evidence" value="ECO:0007669"/>
    <property type="project" value="TreeGrafter"/>
</dbReference>
<dbReference type="SUPFAM" id="SSF56784">
    <property type="entry name" value="HAD-like"/>
    <property type="match status" value="1"/>
</dbReference>
<evidence type="ECO:0000313" key="3">
    <source>
        <dbReference type="Proteomes" id="UP000002357"/>
    </source>
</evidence>
<accession>E2Q4A6</accession>
<keyword evidence="2" id="KW-0378">Hydrolase</keyword>
<dbReference type="Pfam" id="PF08282">
    <property type="entry name" value="Hydrolase_3"/>
    <property type="match status" value="1"/>
</dbReference>
<dbReference type="GeneID" id="93731535"/>
<dbReference type="InterPro" id="IPR023214">
    <property type="entry name" value="HAD_sf"/>
</dbReference>
<dbReference type="SFLD" id="SFLDS00003">
    <property type="entry name" value="Haloacid_Dehalogenase"/>
    <property type="match status" value="1"/>
</dbReference>
<name>E2Q4A6_STRCL</name>
<proteinExistence type="predicted"/>
<dbReference type="PANTHER" id="PTHR10000">
    <property type="entry name" value="PHOSPHOSERINE PHOSPHATASE"/>
    <property type="match status" value="1"/>
</dbReference>
<dbReference type="Proteomes" id="UP000002357">
    <property type="component" value="Chromosome"/>
</dbReference>
<evidence type="ECO:0000256" key="1">
    <source>
        <dbReference type="SAM" id="MobiDB-lite"/>
    </source>
</evidence>
<dbReference type="AlphaFoldDB" id="E2Q4A6"/>
<dbReference type="EMBL" id="CM000913">
    <property type="protein sequence ID" value="EFG06944.1"/>
    <property type="molecule type" value="Genomic_DNA"/>
</dbReference>
<reference evidence="2 3" key="1">
    <citation type="journal article" date="2010" name="Genome Biol. Evol.">
        <title>The sequence of a 1.8-mb bacterial linear plasmid reveals a rich evolutionary reservoir of secondary metabolic pathways.</title>
        <authorList>
            <person name="Medema M.H."/>
            <person name="Trefzer A."/>
            <person name="Kovalchuk A."/>
            <person name="van den Berg M."/>
            <person name="Mueller U."/>
            <person name="Heijne W."/>
            <person name="Wu L."/>
            <person name="Alam M.T."/>
            <person name="Ronning C.M."/>
            <person name="Nierman W.C."/>
            <person name="Bovenberg R.A.L."/>
            <person name="Breitling R."/>
            <person name="Takano E."/>
        </authorList>
    </citation>
    <scope>NUCLEOTIDE SEQUENCE [LARGE SCALE GENOMIC DNA]</scope>
    <source>
        <strain evidence="3">ATCC 27064 / DSM 738 / JCM 4710 / NBRC 13307 / NCIMB 12785 / NRRL 3585 / VKM Ac-602</strain>
    </source>
</reference>
<organism evidence="2 3">
    <name type="scientific">Streptomyces clavuligerus</name>
    <dbReference type="NCBI Taxonomy" id="1901"/>
    <lineage>
        <taxon>Bacteria</taxon>
        <taxon>Bacillati</taxon>
        <taxon>Actinomycetota</taxon>
        <taxon>Actinomycetes</taxon>
        <taxon>Kitasatosporales</taxon>
        <taxon>Streptomycetaceae</taxon>
        <taxon>Streptomyces</taxon>
    </lineage>
</organism>
<dbReference type="GO" id="GO:0000287">
    <property type="term" value="F:magnesium ion binding"/>
    <property type="evidence" value="ECO:0007669"/>
    <property type="project" value="TreeGrafter"/>
</dbReference>
<feature type="compositionally biased region" description="Basic and acidic residues" evidence="1">
    <location>
        <begin position="289"/>
        <end position="298"/>
    </location>
</feature>
<feature type="compositionally biased region" description="Pro residues" evidence="1">
    <location>
        <begin position="272"/>
        <end position="281"/>
    </location>
</feature>
<dbReference type="PANTHER" id="PTHR10000:SF8">
    <property type="entry name" value="HAD SUPERFAMILY HYDROLASE-LIKE, TYPE 3"/>
    <property type="match status" value="1"/>
</dbReference>
<protein>
    <submittedName>
        <fullName evidence="2">Cof-like hydrolase</fullName>
    </submittedName>
</protein>
<dbReference type="CDD" id="cd07516">
    <property type="entry name" value="HAD_Pase"/>
    <property type="match status" value="1"/>
</dbReference>
<dbReference type="RefSeq" id="WP_003960524.1">
    <property type="nucleotide sequence ID" value="NZ_CM000913.1"/>
</dbReference>
<keyword evidence="3" id="KW-1185">Reference proteome</keyword>
<sequence length="298" mass="32054">MRPLMIVSDLDGTLLDSRGGISERTRAAVRAAHRAGHVFVLASARPVRDVRPIAEALGHRAIAVCSNGAVSYDYARDTVVDHHPMEQADAMGVITALRRRFPGVRLGCERWPDLLLEDGFALDPALSPEARRVRALEEEIDGRGLGKLIVQTEGSAHDYYRVAADALPPGLATVTVSTPAFCEITRRGVTKAMALDLLAGRLSIPVERVVAFGDMPNDLPMLRWAGRSVAMANAHPDVLAAADETTLSNDEDGVAHRLEALLAEASDCAPGSPAPLPPPSPRTTAHRTAQRDKEHPWT</sequence>
<feature type="region of interest" description="Disordered" evidence="1">
    <location>
        <begin position="266"/>
        <end position="298"/>
    </location>
</feature>
<dbReference type="Gene3D" id="3.40.50.1000">
    <property type="entry name" value="HAD superfamily/HAD-like"/>
    <property type="match status" value="1"/>
</dbReference>
<dbReference type="eggNOG" id="COG0561">
    <property type="taxonomic scope" value="Bacteria"/>
</dbReference>
<dbReference type="SFLD" id="SFLDG01140">
    <property type="entry name" value="C2.B:_Phosphomannomutase_and_P"/>
    <property type="match status" value="1"/>
</dbReference>
<dbReference type="STRING" id="1901.BB341_18965"/>
<dbReference type="Gene3D" id="3.30.1240.10">
    <property type="match status" value="1"/>
</dbReference>
<evidence type="ECO:0000313" key="2">
    <source>
        <dbReference type="EMBL" id="EFG06944.1"/>
    </source>
</evidence>